<dbReference type="eggNOG" id="COG1309">
    <property type="taxonomic scope" value="Bacteria"/>
</dbReference>
<dbReference type="InterPro" id="IPR039532">
    <property type="entry name" value="TetR_C_Firmicutes"/>
</dbReference>
<dbReference type="Gene3D" id="1.10.357.10">
    <property type="entry name" value="Tetracycline Repressor, domain 2"/>
    <property type="match status" value="1"/>
</dbReference>
<dbReference type="AlphaFoldDB" id="X0PLM0"/>
<dbReference type="STRING" id="1423734.FC83_GL001735"/>
<dbReference type="PANTHER" id="PTHR43479:SF11">
    <property type="entry name" value="ACREF_ENVCD OPERON REPRESSOR-RELATED"/>
    <property type="match status" value="1"/>
</dbReference>
<dbReference type="InterPro" id="IPR001647">
    <property type="entry name" value="HTH_TetR"/>
</dbReference>
<dbReference type="SUPFAM" id="SSF46689">
    <property type="entry name" value="Homeodomain-like"/>
    <property type="match status" value="1"/>
</dbReference>
<sequence>MIIMTTKAEAFQQTDQLIRQTFIELGASKPISKITISDITRQLGMNRGTFYLHYIDKAALITAIETDFMTQLTEILDKEIGETMHIENYYAGFPYPMLTEIFELIDQQRALLKLLVGPNGDPYFIIGVRELLLKSLLQQVAHLKGQAGFRGDLPDNYVGEIIVSGILDIVMIWLNEAKPISKAAVIDIMMKTRFLSPYQLLGLPDNKKTSD</sequence>
<evidence type="ECO:0000313" key="4">
    <source>
        <dbReference type="EMBL" id="KRM30599.1"/>
    </source>
</evidence>
<proteinExistence type="predicted"/>
<feature type="DNA-binding region" description="H-T-H motif" evidence="2">
    <location>
        <begin position="35"/>
        <end position="54"/>
    </location>
</feature>
<dbReference type="Pfam" id="PF00440">
    <property type="entry name" value="TetR_N"/>
    <property type="match status" value="1"/>
</dbReference>
<name>X0PLM0_9LACO</name>
<dbReference type="EMBL" id="AZGA01000088">
    <property type="protein sequence ID" value="KRM30599.1"/>
    <property type="molecule type" value="Genomic_DNA"/>
</dbReference>
<evidence type="ECO:0000256" key="1">
    <source>
        <dbReference type="ARBA" id="ARBA00023125"/>
    </source>
</evidence>
<reference evidence="4 5" key="1">
    <citation type="journal article" date="2015" name="Genome Announc.">
        <title>Expanding the biotechnology potential of lactobacilli through comparative genomics of 213 strains and associated genera.</title>
        <authorList>
            <person name="Sun Z."/>
            <person name="Harris H.M."/>
            <person name="McCann A."/>
            <person name="Guo C."/>
            <person name="Argimon S."/>
            <person name="Zhang W."/>
            <person name="Yang X."/>
            <person name="Jeffery I.B."/>
            <person name="Cooney J.C."/>
            <person name="Kagawa T.F."/>
            <person name="Liu W."/>
            <person name="Song Y."/>
            <person name="Salvetti E."/>
            <person name="Wrobel A."/>
            <person name="Rasinkangas P."/>
            <person name="Parkhill J."/>
            <person name="Rea M.C."/>
            <person name="O'Sullivan O."/>
            <person name="Ritari J."/>
            <person name="Douillard F.P."/>
            <person name="Paul Ross R."/>
            <person name="Yang R."/>
            <person name="Briner A.E."/>
            <person name="Felis G.E."/>
            <person name="de Vos W.M."/>
            <person name="Barrangou R."/>
            <person name="Klaenhammer T.R."/>
            <person name="Caufield P.W."/>
            <person name="Cui Y."/>
            <person name="Zhang H."/>
            <person name="O'Toole P.W."/>
        </authorList>
    </citation>
    <scope>NUCLEOTIDE SEQUENCE [LARGE SCALE GENOMIC DNA]</scope>
    <source>
        <strain evidence="4 5">DSM 18527</strain>
    </source>
</reference>
<evidence type="ECO:0000259" key="3">
    <source>
        <dbReference type="PROSITE" id="PS50977"/>
    </source>
</evidence>
<keyword evidence="5" id="KW-1185">Reference proteome</keyword>
<dbReference type="InterPro" id="IPR009057">
    <property type="entry name" value="Homeodomain-like_sf"/>
</dbReference>
<feature type="domain" description="HTH tetR-type" evidence="3">
    <location>
        <begin position="12"/>
        <end position="72"/>
    </location>
</feature>
<protein>
    <submittedName>
        <fullName evidence="4">Transcriptional regulator</fullName>
    </submittedName>
</protein>
<comment type="caution">
    <text evidence="4">The sequence shown here is derived from an EMBL/GenBank/DDBJ whole genome shotgun (WGS) entry which is preliminary data.</text>
</comment>
<dbReference type="PROSITE" id="PS50977">
    <property type="entry name" value="HTH_TETR_2"/>
    <property type="match status" value="1"/>
</dbReference>
<dbReference type="PATRIC" id="fig|1423734.3.peg.1754"/>
<dbReference type="Proteomes" id="UP000051236">
    <property type="component" value="Unassembled WGS sequence"/>
</dbReference>
<accession>X0PLM0</accession>
<dbReference type="PANTHER" id="PTHR43479">
    <property type="entry name" value="ACREF/ENVCD OPERON REPRESSOR-RELATED"/>
    <property type="match status" value="1"/>
</dbReference>
<gene>
    <name evidence="4" type="ORF">FC83_GL001735</name>
</gene>
<dbReference type="Pfam" id="PF14278">
    <property type="entry name" value="TetR_C_8"/>
    <property type="match status" value="1"/>
</dbReference>
<keyword evidence="1 2" id="KW-0238">DNA-binding</keyword>
<organism evidence="4 5">
    <name type="scientific">Agrilactobacillus composti DSM 18527 = JCM 14202</name>
    <dbReference type="NCBI Taxonomy" id="1423734"/>
    <lineage>
        <taxon>Bacteria</taxon>
        <taxon>Bacillati</taxon>
        <taxon>Bacillota</taxon>
        <taxon>Bacilli</taxon>
        <taxon>Lactobacillales</taxon>
        <taxon>Lactobacillaceae</taxon>
        <taxon>Agrilactobacillus</taxon>
    </lineage>
</organism>
<dbReference type="GO" id="GO:0003677">
    <property type="term" value="F:DNA binding"/>
    <property type="evidence" value="ECO:0007669"/>
    <property type="project" value="UniProtKB-UniRule"/>
</dbReference>
<dbReference type="InterPro" id="IPR050624">
    <property type="entry name" value="HTH-type_Tx_Regulator"/>
</dbReference>
<evidence type="ECO:0000313" key="5">
    <source>
        <dbReference type="Proteomes" id="UP000051236"/>
    </source>
</evidence>
<evidence type="ECO:0000256" key="2">
    <source>
        <dbReference type="PROSITE-ProRule" id="PRU00335"/>
    </source>
</evidence>